<dbReference type="Pfam" id="PF23969">
    <property type="entry name" value="DUF7296"/>
    <property type="match status" value="1"/>
</dbReference>
<evidence type="ECO:0000313" key="3">
    <source>
        <dbReference type="Proteomes" id="UP000190044"/>
    </source>
</evidence>
<dbReference type="RefSeq" id="WP_139375748.1">
    <property type="nucleotide sequence ID" value="NZ_FUYP01000011.1"/>
</dbReference>
<dbReference type="AlphaFoldDB" id="A0A1T5CTI8"/>
<organism evidence="2 3">
    <name type="scientific">Sphingopyxis flava</name>
    <dbReference type="NCBI Taxonomy" id="1507287"/>
    <lineage>
        <taxon>Bacteria</taxon>
        <taxon>Pseudomonadati</taxon>
        <taxon>Pseudomonadota</taxon>
        <taxon>Alphaproteobacteria</taxon>
        <taxon>Sphingomonadales</taxon>
        <taxon>Sphingomonadaceae</taxon>
        <taxon>Sphingopyxis</taxon>
    </lineage>
</organism>
<name>A0A1T5CTI8_9SPHN</name>
<keyword evidence="3" id="KW-1185">Reference proteome</keyword>
<protein>
    <recommendedName>
        <fullName evidence="1">DUF7296 domain-containing protein</fullName>
    </recommendedName>
</protein>
<evidence type="ECO:0000313" key="2">
    <source>
        <dbReference type="EMBL" id="SKB62656.1"/>
    </source>
</evidence>
<gene>
    <name evidence="2" type="ORF">SAMN06295937_101194</name>
</gene>
<evidence type="ECO:0000259" key="1">
    <source>
        <dbReference type="Pfam" id="PF23969"/>
    </source>
</evidence>
<feature type="domain" description="DUF7296" evidence="1">
    <location>
        <begin position="9"/>
        <end position="103"/>
    </location>
</feature>
<reference evidence="3" key="1">
    <citation type="submission" date="2017-02" db="EMBL/GenBank/DDBJ databases">
        <authorList>
            <person name="Varghese N."/>
            <person name="Submissions S."/>
        </authorList>
    </citation>
    <scope>NUCLEOTIDE SEQUENCE [LARGE SCALE GENOMIC DNA]</scope>
    <source>
        <strain evidence="3">R11H</strain>
    </source>
</reference>
<accession>A0A1T5CTI8</accession>
<sequence length="108" mass="12119">MPTRTITTKFWTIRQNNSGGYFDEDASRGIGLALCVEALDRDDAVRRLDAIIQGYDDSGSCPCCGPRWDTYLFEEGTEEPETPYGGRPLDYGYVHYIDGRIEARNEGA</sequence>
<dbReference type="EMBL" id="FUYP01000011">
    <property type="protein sequence ID" value="SKB62656.1"/>
    <property type="molecule type" value="Genomic_DNA"/>
</dbReference>
<dbReference type="OrthoDB" id="2231512at2"/>
<dbReference type="InterPro" id="IPR055720">
    <property type="entry name" value="DUF7296"/>
</dbReference>
<proteinExistence type="predicted"/>
<dbReference type="Proteomes" id="UP000190044">
    <property type="component" value="Unassembled WGS sequence"/>
</dbReference>